<dbReference type="SUPFAM" id="SSF47240">
    <property type="entry name" value="Ferritin-like"/>
    <property type="match status" value="1"/>
</dbReference>
<proteinExistence type="predicted"/>
<dbReference type="InterPro" id="IPR009078">
    <property type="entry name" value="Ferritin-like_SF"/>
</dbReference>
<dbReference type="InterPro" id="IPR012347">
    <property type="entry name" value="Ferritin-like"/>
</dbReference>
<dbReference type="PANTHER" id="PTHR42637">
    <property type="entry name" value="TRNA-(MS[2]IO[6]A)-HYDROXYLASE"/>
    <property type="match status" value="1"/>
</dbReference>
<dbReference type="EMBL" id="FNEM01000005">
    <property type="protein sequence ID" value="SDJ14964.1"/>
    <property type="molecule type" value="Genomic_DNA"/>
</dbReference>
<dbReference type="OrthoDB" id="9802518at2"/>
<dbReference type="AlphaFoldDB" id="A0A1G8RD42"/>
<evidence type="ECO:0000313" key="2">
    <source>
        <dbReference type="Proteomes" id="UP000199527"/>
    </source>
</evidence>
<sequence length="262" mass="29673">MESLLLPVRQFLCCATPAAWIELARQPEHQAVILQDHLLCELKAAQSAAWLLRRYVLDESSSQRLHACLAPYSATVYQPQRLARLPRPELSLSELTLRQGSSWSRALLDKMVRLIKEELHHFNQVHSLMQSRGIAVRPLSASRYAAGLLNEVRTFEPQALVDKLIIGAYIEARSCERFAALAPHLDGELQRFYLSLLRSEARHFQDYLTLAQLISPEPIEPRIEIIGAQERRLIESADVQFRFHSGVPIPSRSPAAPVQQSS</sequence>
<dbReference type="GO" id="GO:0045301">
    <property type="term" value="F:tRNA 2-(methylsulfanyl)-N(6)-isopentenyladenosine(37) hydroxylase activity"/>
    <property type="evidence" value="ECO:0007669"/>
    <property type="project" value="InterPro"/>
</dbReference>
<organism evidence="1 2">
    <name type="scientific">Ferrimonas sediminum</name>
    <dbReference type="NCBI Taxonomy" id="718193"/>
    <lineage>
        <taxon>Bacteria</taxon>
        <taxon>Pseudomonadati</taxon>
        <taxon>Pseudomonadota</taxon>
        <taxon>Gammaproteobacteria</taxon>
        <taxon>Alteromonadales</taxon>
        <taxon>Ferrimonadaceae</taxon>
        <taxon>Ferrimonas</taxon>
    </lineage>
</organism>
<dbReference type="GO" id="GO:0006400">
    <property type="term" value="P:tRNA modification"/>
    <property type="evidence" value="ECO:0007669"/>
    <property type="project" value="InterPro"/>
</dbReference>
<accession>A0A1G8RD42</accession>
<dbReference type="Proteomes" id="UP000199527">
    <property type="component" value="Unassembled WGS sequence"/>
</dbReference>
<dbReference type="Gene3D" id="1.20.1260.10">
    <property type="match status" value="1"/>
</dbReference>
<dbReference type="InterPro" id="IPR010386">
    <property type="entry name" value="tRNA-Hydrxlase_MiaE"/>
</dbReference>
<gene>
    <name evidence="1" type="ORF">SAMN04488540_105139</name>
</gene>
<protein>
    <submittedName>
        <fullName evidence="1">tRNA-(Ms[2]io[6]A)-hydroxylase</fullName>
    </submittedName>
</protein>
<keyword evidence="2" id="KW-1185">Reference proteome</keyword>
<name>A0A1G8RD42_9GAMM</name>
<dbReference type="PANTHER" id="PTHR42637:SF1">
    <property type="entry name" value="TRNA 2-(METHYLSULFANYL)-N(6)-ISOPENTENYLADENOSINE(37) HYDROXYLASE"/>
    <property type="match status" value="1"/>
</dbReference>
<reference evidence="2" key="1">
    <citation type="submission" date="2016-10" db="EMBL/GenBank/DDBJ databases">
        <authorList>
            <person name="Varghese N."/>
            <person name="Submissions S."/>
        </authorList>
    </citation>
    <scope>NUCLEOTIDE SEQUENCE [LARGE SCALE GENOMIC DNA]</scope>
    <source>
        <strain evidence="2">DSM 23317</strain>
    </source>
</reference>
<dbReference type="Pfam" id="PF06175">
    <property type="entry name" value="MiaE"/>
    <property type="match status" value="1"/>
</dbReference>
<dbReference type="PIRSF" id="PIRSF020736">
    <property type="entry name" value="MiaE"/>
    <property type="match status" value="1"/>
</dbReference>
<dbReference type="NCBIfam" id="NF047790">
    <property type="entry name" value="tRNAmsioHdxaseMiaE"/>
    <property type="match status" value="1"/>
</dbReference>
<dbReference type="RefSeq" id="WP_090364697.1">
    <property type="nucleotide sequence ID" value="NZ_FNEM01000005.1"/>
</dbReference>
<evidence type="ECO:0000313" key="1">
    <source>
        <dbReference type="EMBL" id="SDJ14964.1"/>
    </source>
</evidence>